<accession>A0A9D4WC78</accession>
<dbReference type="InterPro" id="IPR058352">
    <property type="entry name" value="DUF8039"/>
</dbReference>
<dbReference type="Pfam" id="PF02902">
    <property type="entry name" value="Peptidase_C48"/>
    <property type="match status" value="1"/>
</dbReference>
<comment type="caution">
    <text evidence="6">The sequence shown here is derived from an EMBL/GenBank/DDBJ whole genome shotgun (WGS) entry which is preliminary data.</text>
</comment>
<dbReference type="Gramene" id="Psat06G0366200-T1">
    <property type="protein sequence ID" value="KAI5397936.1"/>
    <property type="gene ID" value="KIW84_063662"/>
</dbReference>
<evidence type="ECO:0000256" key="2">
    <source>
        <dbReference type="ARBA" id="ARBA00022670"/>
    </source>
</evidence>
<sequence length="704" mass="79990">MANQDDTHAANESRNNVEKEIKRGLTVMKSIIRARDKGVKFEVHWSAEDQLIEPNGSMLASYIGFLVRQHIPITCDNWRSPDLKVGKEKIWSEIQRSFHIDESRQKYCIQLAGKRLRGFRSFLCNKFLKDEEGKFVEGERPMKYAEIISADEWDNFVAKRRNEKFHEVSGINRKRASKPAYPYKKGRTGYARLQQRILAEEKSDATSLPDHVLWKAARVGKDGAVVEAVQNVYDECETLSQTVPSTEVQDCRSVLSRVLNVPEYSGRVRGKGFGVTPSSFYKKQKQKSNQQRGDGDLGGVKGTSTPTAKRECKGISPCQLYLSSPTYRMVGKGKVHNTSGELLHHNPLPVGFMKVSVDLVLDTDARLPLPDVVSETTLMRDAVGSFVGWPSDLIFPDAETPTRPTPKAGKGVSRRIESVASQKEVPGQKLKSDGKDIPTKDIPTKDIPTTAGTKSQIMMRLEKMVEESDIMDGSIRSIDFDEGVFGKAHFEIIGKEDMQQLFEHDELGIAIIHTYIWYMYDKLMRGTELCNRFNFIAASRVNATLISKNPTSVKNDLVDRFMAAGDNTTRSLYFLPFNSGNGGHWVLVAMDLSRLIVHYLDSLSGDWSKYPGLKKTVDTAIIKFRSKKNYRIRKDITWVRVQCPQQNNSVDCGFFVLRFMRDIIALNRIDIPKMYFEEYKSYSRAHLDEMKDELCQFIVDQRII</sequence>
<feature type="region of interest" description="Disordered" evidence="4">
    <location>
        <begin position="276"/>
        <end position="309"/>
    </location>
</feature>
<evidence type="ECO:0000313" key="7">
    <source>
        <dbReference type="Proteomes" id="UP001058974"/>
    </source>
</evidence>
<evidence type="ECO:0000313" key="6">
    <source>
        <dbReference type="EMBL" id="KAI5397936.1"/>
    </source>
</evidence>
<evidence type="ECO:0000259" key="5">
    <source>
        <dbReference type="PROSITE" id="PS50600"/>
    </source>
</evidence>
<evidence type="ECO:0000256" key="1">
    <source>
        <dbReference type="ARBA" id="ARBA00005234"/>
    </source>
</evidence>
<dbReference type="GO" id="GO:0008234">
    <property type="term" value="F:cysteine-type peptidase activity"/>
    <property type="evidence" value="ECO:0007669"/>
    <property type="project" value="InterPro"/>
</dbReference>
<dbReference type="PROSITE" id="PS50600">
    <property type="entry name" value="ULP_PROTEASE"/>
    <property type="match status" value="1"/>
</dbReference>
<protein>
    <recommendedName>
        <fullName evidence="5">Ubiquitin-like protease family profile domain-containing protein</fullName>
    </recommendedName>
</protein>
<dbReference type="EMBL" id="JAMSHJ010000006">
    <property type="protein sequence ID" value="KAI5397936.1"/>
    <property type="molecule type" value="Genomic_DNA"/>
</dbReference>
<evidence type="ECO:0000256" key="3">
    <source>
        <dbReference type="ARBA" id="ARBA00022801"/>
    </source>
</evidence>
<gene>
    <name evidence="6" type="ORF">KIW84_063662</name>
</gene>
<dbReference type="Pfam" id="PF26133">
    <property type="entry name" value="DUF8039"/>
    <property type="match status" value="1"/>
</dbReference>
<reference evidence="6 7" key="1">
    <citation type="journal article" date="2022" name="Nat. Genet.">
        <title>Improved pea reference genome and pan-genome highlight genomic features and evolutionary characteristics.</title>
        <authorList>
            <person name="Yang T."/>
            <person name="Liu R."/>
            <person name="Luo Y."/>
            <person name="Hu S."/>
            <person name="Wang D."/>
            <person name="Wang C."/>
            <person name="Pandey M.K."/>
            <person name="Ge S."/>
            <person name="Xu Q."/>
            <person name="Li N."/>
            <person name="Li G."/>
            <person name="Huang Y."/>
            <person name="Saxena R.K."/>
            <person name="Ji Y."/>
            <person name="Li M."/>
            <person name="Yan X."/>
            <person name="He Y."/>
            <person name="Liu Y."/>
            <person name="Wang X."/>
            <person name="Xiang C."/>
            <person name="Varshney R.K."/>
            <person name="Ding H."/>
            <person name="Gao S."/>
            <person name="Zong X."/>
        </authorList>
    </citation>
    <scope>NUCLEOTIDE SEQUENCE [LARGE SCALE GENOMIC DNA]</scope>
    <source>
        <strain evidence="6 7">cv. Zhongwan 6</strain>
    </source>
</reference>
<feature type="compositionally biased region" description="Polar residues" evidence="4">
    <location>
        <begin position="276"/>
        <end position="292"/>
    </location>
</feature>
<keyword evidence="7" id="KW-1185">Reference proteome</keyword>
<dbReference type="SUPFAM" id="SSF54001">
    <property type="entry name" value="Cysteine proteinases"/>
    <property type="match status" value="1"/>
</dbReference>
<keyword evidence="2" id="KW-0645">Protease</keyword>
<feature type="region of interest" description="Disordered" evidence="4">
    <location>
        <begin position="397"/>
        <end position="449"/>
    </location>
</feature>
<feature type="domain" description="Ubiquitin-like protease family profile" evidence="5">
    <location>
        <begin position="491"/>
        <end position="663"/>
    </location>
</feature>
<dbReference type="InterPro" id="IPR003653">
    <property type="entry name" value="Peptidase_C48_C"/>
</dbReference>
<dbReference type="AlphaFoldDB" id="A0A9D4WC78"/>
<comment type="similarity">
    <text evidence="1">Belongs to the peptidase C48 family.</text>
</comment>
<organism evidence="6 7">
    <name type="scientific">Pisum sativum</name>
    <name type="common">Garden pea</name>
    <name type="synonym">Lathyrus oleraceus</name>
    <dbReference type="NCBI Taxonomy" id="3888"/>
    <lineage>
        <taxon>Eukaryota</taxon>
        <taxon>Viridiplantae</taxon>
        <taxon>Streptophyta</taxon>
        <taxon>Embryophyta</taxon>
        <taxon>Tracheophyta</taxon>
        <taxon>Spermatophyta</taxon>
        <taxon>Magnoliopsida</taxon>
        <taxon>eudicotyledons</taxon>
        <taxon>Gunneridae</taxon>
        <taxon>Pentapetalae</taxon>
        <taxon>rosids</taxon>
        <taxon>fabids</taxon>
        <taxon>Fabales</taxon>
        <taxon>Fabaceae</taxon>
        <taxon>Papilionoideae</taxon>
        <taxon>50 kb inversion clade</taxon>
        <taxon>NPAAA clade</taxon>
        <taxon>Hologalegina</taxon>
        <taxon>IRL clade</taxon>
        <taxon>Fabeae</taxon>
        <taxon>Lathyrus</taxon>
    </lineage>
</organism>
<dbReference type="PANTHER" id="PTHR33018">
    <property type="entry name" value="OS10G0338966 PROTEIN-RELATED"/>
    <property type="match status" value="1"/>
</dbReference>
<dbReference type="InterPro" id="IPR038765">
    <property type="entry name" value="Papain-like_cys_pep_sf"/>
</dbReference>
<dbReference type="GO" id="GO:0006508">
    <property type="term" value="P:proteolysis"/>
    <property type="evidence" value="ECO:0007669"/>
    <property type="project" value="UniProtKB-KW"/>
</dbReference>
<dbReference type="Gene3D" id="3.40.395.10">
    <property type="entry name" value="Adenoviral Proteinase, Chain A"/>
    <property type="match status" value="1"/>
</dbReference>
<dbReference type="Proteomes" id="UP001058974">
    <property type="component" value="Chromosome 6"/>
</dbReference>
<evidence type="ECO:0000256" key="4">
    <source>
        <dbReference type="SAM" id="MobiDB-lite"/>
    </source>
</evidence>
<proteinExistence type="inferred from homology"/>
<feature type="compositionally biased region" description="Basic and acidic residues" evidence="4">
    <location>
        <begin position="430"/>
        <end position="444"/>
    </location>
</feature>
<name>A0A9D4WC78_PEA</name>
<keyword evidence="3" id="KW-0378">Hydrolase</keyword>
<dbReference type="PANTHER" id="PTHR33018:SF31">
    <property type="entry name" value="TRANSPOSASE, PTTA_EN_SPM, PLANT"/>
    <property type="match status" value="1"/>
</dbReference>